<dbReference type="Pfam" id="PF04616">
    <property type="entry name" value="Glyco_hydro_43"/>
    <property type="match status" value="1"/>
</dbReference>
<dbReference type="Proteomes" id="UP000838763">
    <property type="component" value="Unassembled WGS sequence"/>
</dbReference>
<accession>A0A9P1H926</accession>
<keyword evidence="3" id="KW-0378">Hydrolase</keyword>
<evidence type="ECO:0000256" key="4">
    <source>
        <dbReference type="ARBA" id="ARBA00023295"/>
    </source>
</evidence>
<evidence type="ECO:0000256" key="1">
    <source>
        <dbReference type="ARBA" id="ARBA00009865"/>
    </source>
</evidence>
<proteinExistence type="inferred from homology"/>
<dbReference type="Gene3D" id="2.115.10.20">
    <property type="entry name" value="Glycosyl hydrolase domain, family 43"/>
    <property type="match status" value="1"/>
</dbReference>
<dbReference type="InterPro" id="IPR023296">
    <property type="entry name" value="Glyco_hydro_beta-prop_sf"/>
</dbReference>
<organism evidence="5 6">
    <name type="scientific">Parascedosporium putredinis</name>
    <dbReference type="NCBI Taxonomy" id="1442378"/>
    <lineage>
        <taxon>Eukaryota</taxon>
        <taxon>Fungi</taxon>
        <taxon>Dikarya</taxon>
        <taxon>Ascomycota</taxon>
        <taxon>Pezizomycotina</taxon>
        <taxon>Sordariomycetes</taxon>
        <taxon>Hypocreomycetidae</taxon>
        <taxon>Microascales</taxon>
        <taxon>Microascaceae</taxon>
        <taxon>Parascedosporium</taxon>
    </lineage>
</organism>
<dbReference type="AlphaFoldDB" id="A0A9P1H926"/>
<comment type="caution">
    <text evidence="5">The sequence shown here is derived from an EMBL/GenBank/DDBJ whole genome shotgun (WGS) entry which is preliminary data.</text>
</comment>
<dbReference type="GO" id="GO:0004553">
    <property type="term" value="F:hydrolase activity, hydrolyzing O-glycosyl compounds"/>
    <property type="evidence" value="ECO:0007669"/>
    <property type="project" value="InterPro"/>
</dbReference>
<evidence type="ECO:0000313" key="6">
    <source>
        <dbReference type="Proteomes" id="UP000838763"/>
    </source>
</evidence>
<dbReference type="InterPro" id="IPR006710">
    <property type="entry name" value="Glyco_hydro_43"/>
</dbReference>
<sequence>MYVITSDRPDGGYLSDEVELKLPDDKWAIDGTLFQYNDQLWFVWSGWADNENIEQNLYICRMSSPTEATGPRYVISQPREPWERIVGNPWINEGPEAIVDPDGQLHIVYSADGSWSSSYCLGDLRLKKGGDPTNVWDWYKSNGCVMGSNKDQMMAGWDTTKDVNGPGHHTFAILGDIGGLNSPNTKYPFMYHAVEKGTEYSWENRQWFSGSFHWIPDITYSRANVPGDGENSGWSPKLTEESLA</sequence>
<dbReference type="PANTHER" id="PTHR43817:SF1">
    <property type="entry name" value="HYDROLASE, FAMILY 43, PUTATIVE (AFU_ORTHOLOGUE AFUA_3G01660)-RELATED"/>
    <property type="match status" value="1"/>
</dbReference>
<comment type="similarity">
    <text evidence="1">Belongs to the glycosyl hydrolase 43 family.</text>
</comment>
<keyword evidence="4" id="KW-0326">Glycosidase</keyword>
<evidence type="ECO:0000313" key="5">
    <source>
        <dbReference type="EMBL" id="CAI4218932.1"/>
    </source>
</evidence>
<dbReference type="OrthoDB" id="272289at2759"/>
<keyword evidence="2" id="KW-0732">Signal</keyword>
<dbReference type="GO" id="GO:0005975">
    <property type="term" value="P:carbohydrate metabolic process"/>
    <property type="evidence" value="ECO:0007669"/>
    <property type="project" value="InterPro"/>
</dbReference>
<evidence type="ECO:0000256" key="3">
    <source>
        <dbReference type="ARBA" id="ARBA00022801"/>
    </source>
</evidence>
<reference evidence="5" key="1">
    <citation type="submission" date="2022-11" db="EMBL/GenBank/DDBJ databases">
        <authorList>
            <person name="Scott C."/>
            <person name="Bruce N."/>
        </authorList>
    </citation>
    <scope>NUCLEOTIDE SEQUENCE</scope>
</reference>
<dbReference type="PANTHER" id="PTHR43817">
    <property type="entry name" value="GLYCOSYL HYDROLASE"/>
    <property type="match status" value="1"/>
</dbReference>
<protein>
    <submittedName>
        <fullName evidence="5">Uncharacterized protein</fullName>
    </submittedName>
</protein>
<gene>
    <name evidence="5" type="ORF">PPNO1_LOCUS8503</name>
</gene>
<keyword evidence="6" id="KW-1185">Reference proteome</keyword>
<name>A0A9P1H926_9PEZI</name>
<evidence type="ECO:0000256" key="2">
    <source>
        <dbReference type="ARBA" id="ARBA00022729"/>
    </source>
</evidence>
<dbReference type="EMBL" id="CALLCH030000019">
    <property type="protein sequence ID" value="CAI4218932.1"/>
    <property type="molecule type" value="Genomic_DNA"/>
</dbReference>
<dbReference type="SUPFAM" id="SSF75005">
    <property type="entry name" value="Arabinanase/levansucrase/invertase"/>
    <property type="match status" value="1"/>
</dbReference>